<dbReference type="PANTHER" id="PTHR35511">
    <property type="entry name" value="A-KINASE ANCHOR-LIKE PROTEIN"/>
    <property type="match status" value="1"/>
</dbReference>
<evidence type="ECO:0000256" key="2">
    <source>
        <dbReference type="SAM" id="Phobius"/>
    </source>
</evidence>
<reference evidence="3 4" key="1">
    <citation type="submission" date="2024-01" db="EMBL/GenBank/DDBJ databases">
        <title>Genome assemblies of Stephania.</title>
        <authorList>
            <person name="Yang L."/>
        </authorList>
    </citation>
    <scope>NUCLEOTIDE SEQUENCE [LARGE SCALE GENOMIC DNA]</scope>
    <source>
        <strain evidence="3">YNDBR</strain>
        <tissue evidence="3">Leaf</tissue>
    </source>
</reference>
<feature type="region of interest" description="Disordered" evidence="1">
    <location>
        <begin position="310"/>
        <end position="353"/>
    </location>
</feature>
<dbReference type="AlphaFoldDB" id="A0AAP0PFX6"/>
<sequence>MVDASRDIDVKLAPKKSHNLLSGMGSKVKHSIAKVKKAITGNLRRSLSVGSLLPFDPEIEKTCRRNSKVTQQRNQSSRVQLNEEQPFLMADHIGNPHAPIAPHERQEEPIVIPPRQFVVPAGPYAPVEQQRHDNVLKIKSMITYASTGRPSQLRYTEDKWTTNLHADDGGLLKLDVVEGSMMKFLYFYFSLFFGKAGFSFSYRSRGNGFIAFDDEHVVDDLFHLHVKLILFLVVVILVLIGLQCLGGRRGGYSGGNELGGGYGGFGGKWLRCLSSHICDLVRSPIFFSSVDLGEINDKIKEVAPLDLDNNNEANNASSESSNEWVERSKRKSCAKERESDEYKNAEKSNERRK</sequence>
<protein>
    <submittedName>
        <fullName evidence="3">Uncharacterized protein</fullName>
    </submittedName>
</protein>
<dbReference type="Proteomes" id="UP001420932">
    <property type="component" value="Unassembled WGS sequence"/>
</dbReference>
<evidence type="ECO:0000313" key="3">
    <source>
        <dbReference type="EMBL" id="KAK9142522.1"/>
    </source>
</evidence>
<comment type="caution">
    <text evidence="3">The sequence shown here is derived from an EMBL/GenBank/DDBJ whole genome shotgun (WGS) entry which is preliminary data.</text>
</comment>
<name>A0AAP0PFX6_9MAGN</name>
<feature type="transmembrane region" description="Helical" evidence="2">
    <location>
        <begin position="222"/>
        <end position="242"/>
    </location>
</feature>
<feature type="transmembrane region" description="Helical" evidence="2">
    <location>
        <begin position="184"/>
        <end position="202"/>
    </location>
</feature>
<organism evidence="3 4">
    <name type="scientific">Stephania yunnanensis</name>
    <dbReference type="NCBI Taxonomy" id="152371"/>
    <lineage>
        <taxon>Eukaryota</taxon>
        <taxon>Viridiplantae</taxon>
        <taxon>Streptophyta</taxon>
        <taxon>Embryophyta</taxon>
        <taxon>Tracheophyta</taxon>
        <taxon>Spermatophyta</taxon>
        <taxon>Magnoliopsida</taxon>
        <taxon>Ranunculales</taxon>
        <taxon>Menispermaceae</taxon>
        <taxon>Menispermoideae</taxon>
        <taxon>Cissampelideae</taxon>
        <taxon>Stephania</taxon>
    </lineage>
</organism>
<keyword evidence="2" id="KW-1133">Transmembrane helix</keyword>
<proteinExistence type="predicted"/>
<dbReference type="EMBL" id="JBBNAF010000005">
    <property type="protein sequence ID" value="KAK9142522.1"/>
    <property type="molecule type" value="Genomic_DNA"/>
</dbReference>
<keyword evidence="4" id="KW-1185">Reference proteome</keyword>
<evidence type="ECO:0000313" key="4">
    <source>
        <dbReference type="Proteomes" id="UP001420932"/>
    </source>
</evidence>
<keyword evidence="2" id="KW-0472">Membrane</keyword>
<evidence type="ECO:0000256" key="1">
    <source>
        <dbReference type="SAM" id="MobiDB-lite"/>
    </source>
</evidence>
<accession>A0AAP0PFX6</accession>
<gene>
    <name evidence="3" type="ORF">Syun_011922</name>
</gene>
<feature type="compositionally biased region" description="Low complexity" evidence="1">
    <location>
        <begin position="310"/>
        <end position="323"/>
    </location>
</feature>
<keyword evidence="2" id="KW-0812">Transmembrane</keyword>
<feature type="compositionally biased region" description="Basic and acidic residues" evidence="1">
    <location>
        <begin position="333"/>
        <end position="353"/>
    </location>
</feature>
<dbReference type="PANTHER" id="PTHR35511:SF2">
    <property type="entry name" value="A-KINASE ANCHOR-LIKE PROTEIN"/>
    <property type="match status" value="1"/>
</dbReference>